<protein>
    <submittedName>
        <fullName evidence="2">Uncharacterized protein</fullName>
    </submittedName>
</protein>
<accession>A0A5B6VUS3</accession>
<dbReference type="OrthoDB" id="996821at2759"/>
<feature type="region of interest" description="Disordered" evidence="1">
    <location>
        <begin position="76"/>
        <end position="115"/>
    </location>
</feature>
<dbReference type="Proteomes" id="UP000325315">
    <property type="component" value="Unassembled WGS sequence"/>
</dbReference>
<dbReference type="PANTHER" id="PTHR32108">
    <property type="entry name" value="DNA-DIRECTED RNA POLYMERASE SUBUNIT ALPHA"/>
    <property type="match status" value="1"/>
</dbReference>
<sequence length="115" mass="12672">MDIKPSYNCLLGSPWIHSAEAVPSGSTEFVNATFIVEGSKIPVPKISKTTRMGLQLTVGKGALPGRGVKKYLQERVNAPMLMNKQDRSGLGYKPNAKQKKNELKKKQKKNKSMAK</sequence>
<comment type="caution">
    <text evidence="2">The sequence shown here is derived from an EMBL/GenBank/DDBJ whole genome shotgun (WGS) entry which is preliminary data.</text>
</comment>
<proteinExistence type="predicted"/>
<gene>
    <name evidence="2" type="ORF">EPI10_023164</name>
</gene>
<evidence type="ECO:0000313" key="3">
    <source>
        <dbReference type="Proteomes" id="UP000325315"/>
    </source>
</evidence>
<feature type="compositionally biased region" description="Basic residues" evidence="1">
    <location>
        <begin position="96"/>
        <end position="115"/>
    </location>
</feature>
<name>A0A5B6VUS3_9ROSI</name>
<keyword evidence="3" id="KW-1185">Reference proteome</keyword>
<evidence type="ECO:0000313" key="2">
    <source>
        <dbReference type="EMBL" id="KAA3472704.1"/>
    </source>
</evidence>
<reference evidence="3" key="1">
    <citation type="journal article" date="2019" name="Plant Biotechnol. J.">
        <title>Genome sequencing of the Australian wild diploid species Gossypium australe highlights disease resistance and delayed gland morphogenesis.</title>
        <authorList>
            <person name="Cai Y."/>
            <person name="Cai X."/>
            <person name="Wang Q."/>
            <person name="Wang P."/>
            <person name="Zhang Y."/>
            <person name="Cai C."/>
            <person name="Xu Y."/>
            <person name="Wang K."/>
            <person name="Zhou Z."/>
            <person name="Wang C."/>
            <person name="Geng S."/>
            <person name="Li B."/>
            <person name="Dong Q."/>
            <person name="Hou Y."/>
            <person name="Wang H."/>
            <person name="Ai P."/>
            <person name="Liu Z."/>
            <person name="Yi F."/>
            <person name="Sun M."/>
            <person name="An G."/>
            <person name="Cheng J."/>
            <person name="Zhang Y."/>
            <person name="Shi Q."/>
            <person name="Xie Y."/>
            <person name="Shi X."/>
            <person name="Chang Y."/>
            <person name="Huang F."/>
            <person name="Chen Y."/>
            <person name="Hong S."/>
            <person name="Mi L."/>
            <person name="Sun Q."/>
            <person name="Zhang L."/>
            <person name="Zhou B."/>
            <person name="Peng R."/>
            <person name="Zhang X."/>
            <person name="Liu F."/>
        </authorList>
    </citation>
    <scope>NUCLEOTIDE SEQUENCE [LARGE SCALE GENOMIC DNA]</scope>
    <source>
        <strain evidence="3">cv. PA1801</strain>
    </source>
</reference>
<dbReference type="PANTHER" id="PTHR32108:SF5">
    <property type="entry name" value="DYNACTIN SUBUNIT 1-LIKE"/>
    <property type="match status" value="1"/>
</dbReference>
<evidence type="ECO:0000256" key="1">
    <source>
        <dbReference type="SAM" id="MobiDB-lite"/>
    </source>
</evidence>
<dbReference type="AlphaFoldDB" id="A0A5B6VUS3"/>
<dbReference type="EMBL" id="SMMG02000005">
    <property type="protein sequence ID" value="KAA3472704.1"/>
    <property type="molecule type" value="Genomic_DNA"/>
</dbReference>
<organism evidence="2 3">
    <name type="scientific">Gossypium australe</name>
    <dbReference type="NCBI Taxonomy" id="47621"/>
    <lineage>
        <taxon>Eukaryota</taxon>
        <taxon>Viridiplantae</taxon>
        <taxon>Streptophyta</taxon>
        <taxon>Embryophyta</taxon>
        <taxon>Tracheophyta</taxon>
        <taxon>Spermatophyta</taxon>
        <taxon>Magnoliopsida</taxon>
        <taxon>eudicotyledons</taxon>
        <taxon>Gunneridae</taxon>
        <taxon>Pentapetalae</taxon>
        <taxon>rosids</taxon>
        <taxon>malvids</taxon>
        <taxon>Malvales</taxon>
        <taxon>Malvaceae</taxon>
        <taxon>Malvoideae</taxon>
        <taxon>Gossypium</taxon>
    </lineage>
</organism>